<dbReference type="GO" id="GO:0046872">
    <property type="term" value="F:metal ion binding"/>
    <property type="evidence" value="ECO:0007669"/>
    <property type="project" value="InterPro"/>
</dbReference>
<evidence type="ECO:0000313" key="4">
    <source>
        <dbReference type="EMBL" id="GAQ84768.1"/>
    </source>
</evidence>
<dbReference type="Gene3D" id="3.40.50.20">
    <property type="match status" value="1"/>
</dbReference>
<gene>
    <name evidence="4" type="ORF">KFL_002050100</name>
</gene>
<dbReference type="OrthoDB" id="434648at2759"/>
<evidence type="ECO:0000256" key="1">
    <source>
        <dbReference type="PROSITE-ProRule" id="PRU00409"/>
    </source>
</evidence>
<dbReference type="Pfam" id="PF13535">
    <property type="entry name" value="ATP-grasp_4"/>
    <property type="match status" value="1"/>
</dbReference>
<protein>
    <submittedName>
        <fullName evidence="4">Carnosine synthase</fullName>
    </submittedName>
</protein>
<dbReference type="InterPro" id="IPR011761">
    <property type="entry name" value="ATP-grasp"/>
</dbReference>
<dbReference type="GO" id="GO:0016887">
    <property type="term" value="F:ATP hydrolysis activity"/>
    <property type="evidence" value="ECO:0007669"/>
    <property type="project" value="InterPro"/>
</dbReference>
<dbReference type="AlphaFoldDB" id="A0A1Y1I9L7"/>
<dbReference type="GO" id="GO:0047730">
    <property type="term" value="F:carnosine synthase activity"/>
    <property type="evidence" value="ECO:0007669"/>
    <property type="project" value="InterPro"/>
</dbReference>
<dbReference type="Proteomes" id="UP000054558">
    <property type="component" value="Unassembled WGS sequence"/>
</dbReference>
<feature type="domain" description="ATP-grasp" evidence="3">
    <location>
        <begin position="665"/>
        <end position="866"/>
    </location>
</feature>
<dbReference type="OMA" id="DESHAHI"/>
<reference evidence="4 5" key="1">
    <citation type="journal article" date="2014" name="Nat. Commun.">
        <title>Klebsormidium flaccidum genome reveals primary factors for plant terrestrial adaptation.</title>
        <authorList>
            <person name="Hori K."/>
            <person name="Maruyama F."/>
            <person name="Fujisawa T."/>
            <person name="Togashi T."/>
            <person name="Yamamoto N."/>
            <person name="Seo M."/>
            <person name="Sato S."/>
            <person name="Yamada T."/>
            <person name="Mori H."/>
            <person name="Tajima N."/>
            <person name="Moriyama T."/>
            <person name="Ikeuchi M."/>
            <person name="Watanabe M."/>
            <person name="Wada H."/>
            <person name="Kobayashi K."/>
            <person name="Saito M."/>
            <person name="Masuda T."/>
            <person name="Sasaki-Sekimoto Y."/>
            <person name="Mashiguchi K."/>
            <person name="Awai K."/>
            <person name="Shimojima M."/>
            <person name="Masuda S."/>
            <person name="Iwai M."/>
            <person name="Nobusawa T."/>
            <person name="Narise T."/>
            <person name="Kondo S."/>
            <person name="Saito H."/>
            <person name="Sato R."/>
            <person name="Murakawa M."/>
            <person name="Ihara Y."/>
            <person name="Oshima-Yamada Y."/>
            <person name="Ohtaka K."/>
            <person name="Satoh M."/>
            <person name="Sonobe K."/>
            <person name="Ishii M."/>
            <person name="Ohtani R."/>
            <person name="Kanamori-Sato M."/>
            <person name="Honoki R."/>
            <person name="Miyazaki D."/>
            <person name="Mochizuki H."/>
            <person name="Umetsu J."/>
            <person name="Higashi K."/>
            <person name="Shibata D."/>
            <person name="Kamiya Y."/>
            <person name="Sato N."/>
            <person name="Nakamura Y."/>
            <person name="Tabata S."/>
            <person name="Ida S."/>
            <person name="Kurokawa K."/>
            <person name="Ohta H."/>
        </authorList>
    </citation>
    <scope>NUCLEOTIDE SEQUENCE [LARGE SCALE GENOMIC DNA]</scope>
    <source>
        <strain evidence="4 5">NIES-2285</strain>
    </source>
</reference>
<evidence type="ECO:0000313" key="5">
    <source>
        <dbReference type="Proteomes" id="UP000054558"/>
    </source>
</evidence>
<dbReference type="PROSITE" id="PS50975">
    <property type="entry name" value="ATP_GRASP"/>
    <property type="match status" value="1"/>
</dbReference>
<feature type="compositionally biased region" description="Basic residues" evidence="2">
    <location>
        <begin position="254"/>
        <end position="263"/>
    </location>
</feature>
<keyword evidence="1" id="KW-0547">Nucleotide-binding</keyword>
<dbReference type="SUPFAM" id="SSF56059">
    <property type="entry name" value="Glutathione synthetase ATP-binding domain-like"/>
    <property type="match status" value="1"/>
</dbReference>
<evidence type="ECO:0000256" key="2">
    <source>
        <dbReference type="SAM" id="MobiDB-lite"/>
    </source>
</evidence>
<dbReference type="STRING" id="105231.A0A1Y1I9L7"/>
<name>A0A1Y1I9L7_KLENI</name>
<keyword evidence="5" id="KW-1185">Reference proteome</keyword>
<dbReference type="PANTHER" id="PTHR48066:SF1">
    <property type="entry name" value="CARNOSINE SYNTHASE 1"/>
    <property type="match status" value="1"/>
</dbReference>
<accession>A0A1Y1I9L7</accession>
<organism evidence="4 5">
    <name type="scientific">Klebsormidium nitens</name>
    <name type="common">Green alga</name>
    <name type="synonym">Ulothrix nitens</name>
    <dbReference type="NCBI Taxonomy" id="105231"/>
    <lineage>
        <taxon>Eukaryota</taxon>
        <taxon>Viridiplantae</taxon>
        <taxon>Streptophyta</taxon>
        <taxon>Klebsormidiophyceae</taxon>
        <taxon>Klebsormidiales</taxon>
        <taxon>Klebsormidiaceae</taxon>
        <taxon>Klebsormidium</taxon>
    </lineage>
</organism>
<keyword evidence="1" id="KW-0067">ATP-binding</keyword>
<feature type="region of interest" description="Disordered" evidence="2">
    <location>
        <begin position="245"/>
        <end position="271"/>
    </location>
</feature>
<dbReference type="EMBL" id="DF237154">
    <property type="protein sequence ID" value="GAQ84768.1"/>
    <property type="molecule type" value="Genomic_DNA"/>
</dbReference>
<dbReference type="GO" id="GO:0005524">
    <property type="term" value="F:ATP binding"/>
    <property type="evidence" value="ECO:0007669"/>
    <property type="project" value="UniProtKB-UniRule"/>
</dbReference>
<evidence type="ECO:0000259" key="3">
    <source>
        <dbReference type="PROSITE" id="PS50975"/>
    </source>
</evidence>
<dbReference type="InterPro" id="IPR031046">
    <property type="entry name" value="CARNS1"/>
</dbReference>
<dbReference type="GO" id="GO:0035499">
    <property type="term" value="P:carnosine biosynthetic process"/>
    <property type="evidence" value="ECO:0007669"/>
    <property type="project" value="InterPro"/>
</dbReference>
<sequence length="975" mass="107701">MGTELKKLTMLDGLEQRETELLADVACSESIGQLNHLLQELSKPPLNGVHLNDSGNTEQLVTIAVLGPPLESMPICLQGAQQSRGNILMVLEPSWLERRQVNHNEEGNPVNTQRLFIRRAVSFDGGGVALLEDFVPPRKVTYLAKLSHVDRVGLENAYASLLAPGLECALGPCHALNKLTSNTLHWHSLLTRDSELANPRSITFATARCAEAQKVASETSAQGCQSASCTLPLLEPKVDLSPINVQQSRQMRNSSRRRYRARGGRAPDRQHPSFLQTAERCAGGQEQRRGLEQGCYVPPETRLSWWRSLCRAFSRSFRNLTRCRRRTPPGWTPLRGPDCLKLWRHSERTGWTAALRRARLRRSGRSDVENARELPVERLGFKVRALVARAPWGEPEIVALLAVSGSLARPIRFRGSSAVDLDAVLQAWGASDAAREDIRTAVSSTAERLARLILDSETSLKDVQKGGAGCQTDFLGVDMLVAPAAAAHQAVRVFVIKVLPDWRCCRNLLTPSVSLSKSASLWVANMVSRSQDCLLRGKRILILGAGGYTKRFIWEHTRKLGLRVVLAHEDASHFARELVETFIVVPGMEFHSPELDRQHAARIVEALEERRLTVDGCLTVWEEHGPLAGLVNNLLGTRGNSYEAQALAKSKFRTLEALMRATGERPYGPPTSAFASKIYRLPDEAALVRAWEDLEGRPAMLKPEHGSASTGVYLAKTLEEARAKYKEIPLSLTGSPIGRAFGCDLLLMEYIEGPSHEVGIIMFDGQLVAALLYDVGPCRKPYFNETSAACPSGLQDGVQESLRQAAARICRALGLNHGVFSVELKSTRTGLKLIEVNGRQGGYYIQDWMRRVYGVDLLKANMLTAFGIRPHIHTLPQPRTHLVGRMIYSGLHGAAFGNGSCSVELLTRLHREGVADLFQQDPDLVPSEEFEEPFANIAVPGATRAAAKAHMEALWRMLGFEALDSKPCPYYLSLF</sequence>
<dbReference type="Gene3D" id="3.30.470.20">
    <property type="entry name" value="ATP-grasp fold, B domain"/>
    <property type="match status" value="1"/>
</dbReference>
<proteinExistence type="predicted"/>
<dbReference type="PANTHER" id="PTHR48066">
    <property type="entry name" value="CARNOSINE SYNTHASE 1"/>
    <property type="match status" value="1"/>
</dbReference>